<protein>
    <submittedName>
        <fullName evidence="1">AlNc14C421G11525 protein</fullName>
    </submittedName>
</protein>
<dbReference type="HOGENOM" id="CLU_2138165_0_0_1"/>
<reference evidence="1" key="1">
    <citation type="journal article" date="2011" name="PLoS Biol.">
        <title>Gene gain and loss during evolution of obligate parasitism in the white rust pathogen of Arabidopsis thaliana.</title>
        <authorList>
            <person name="Kemen E."/>
            <person name="Gardiner A."/>
            <person name="Schultz-Larsen T."/>
            <person name="Kemen A.C."/>
            <person name="Balmuth A.L."/>
            <person name="Robert-Seilaniantz A."/>
            <person name="Bailey K."/>
            <person name="Holub E."/>
            <person name="Studholme D.J."/>
            <person name="Maclean D."/>
            <person name="Jones J.D."/>
        </authorList>
    </citation>
    <scope>NUCLEOTIDE SEQUENCE</scope>
</reference>
<dbReference type="EMBL" id="FR824464">
    <property type="protein sequence ID" value="CCA26840.1"/>
    <property type="molecule type" value="Genomic_DNA"/>
</dbReference>
<accession>F0WZC2</accession>
<reference evidence="1" key="2">
    <citation type="submission" date="2011-02" db="EMBL/GenBank/DDBJ databases">
        <authorList>
            <person name="MacLean D."/>
        </authorList>
    </citation>
    <scope>NUCLEOTIDE SEQUENCE</scope>
</reference>
<dbReference type="AlphaFoldDB" id="F0WZC2"/>
<evidence type="ECO:0000313" key="1">
    <source>
        <dbReference type="EMBL" id="CCA26840.1"/>
    </source>
</evidence>
<proteinExistence type="predicted"/>
<gene>
    <name evidence="1" type="primary">AlNc14C421G11525</name>
    <name evidence="1" type="ORF">ALNC14_129840</name>
</gene>
<organism evidence="1">
    <name type="scientific">Albugo laibachii Nc14</name>
    <dbReference type="NCBI Taxonomy" id="890382"/>
    <lineage>
        <taxon>Eukaryota</taxon>
        <taxon>Sar</taxon>
        <taxon>Stramenopiles</taxon>
        <taxon>Oomycota</taxon>
        <taxon>Peronosporomycetes</taxon>
        <taxon>Albuginales</taxon>
        <taxon>Albuginaceae</taxon>
        <taxon>Albugo</taxon>
    </lineage>
</organism>
<sequence>MEAEEDRCFPLLRKKMKDDSSRVNKVLMEKLNKARKNGCPEEMLGQMKDLLLAKQDCFRLELGQEPPVDVSPLKVRLKENAVPVRCKARKYTKENRVFMEEHVQQPLEADGVQ</sequence>
<name>F0WZC2_9STRA</name>